<keyword evidence="1" id="KW-0479">Metal-binding</keyword>
<dbReference type="STRING" id="64971.SAMN05421831_1094"/>
<evidence type="ECO:0000313" key="3">
    <source>
        <dbReference type="EMBL" id="SEI74104.1"/>
    </source>
</evidence>
<dbReference type="Proteomes" id="UP000242999">
    <property type="component" value="Unassembled WGS sequence"/>
</dbReference>
<dbReference type="EMBL" id="FNYH01000009">
    <property type="protein sequence ID" value="SEI74104.1"/>
    <property type="molecule type" value="Genomic_DNA"/>
</dbReference>
<protein>
    <submittedName>
        <fullName evidence="3">Lipopolysaccharide biosynthesis regulator YciM, contains six TPR domains and a predicted metal-binding C-terminal domain</fullName>
    </submittedName>
</protein>
<dbReference type="Gene3D" id="1.25.40.10">
    <property type="entry name" value="Tetratricopeptide repeat domain"/>
    <property type="match status" value="2"/>
</dbReference>
<keyword evidence="4" id="KW-1185">Reference proteome</keyword>
<reference evidence="4" key="1">
    <citation type="submission" date="2016-10" db="EMBL/GenBank/DDBJ databases">
        <authorList>
            <person name="Varghese N."/>
            <person name="Submissions S."/>
        </authorList>
    </citation>
    <scope>NUCLEOTIDE SEQUENCE [LARGE SCALE GENOMIC DNA]</scope>
    <source>
        <strain evidence="4">DSM 7165</strain>
    </source>
</reference>
<feature type="domain" description="LapB rubredoxin metal binding" evidence="2">
    <location>
        <begin position="382"/>
        <end position="405"/>
    </location>
</feature>
<evidence type="ECO:0000256" key="1">
    <source>
        <dbReference type="ARBA" id="ARBA00022723"/>
    </source>
</evidence>
<evidence type="ECO:0000259" key="2">
    <source>
        <dbReference type="Pfam" id="PF18073"/>
    </source>
</evidence>
<name>A0A1H6T7H3_9GAMM</name>
<dbReference type="InterPro" id="IPR041166">
    <property type="entry name" value="Rubredoxin_2"/>
</dbReference>
<accession>A0A1H6T7H3</accession>
<evidence type="ECO:0000313" key="4">
    <source>
        <dbReference type="Proteomes" id="UP000242999"/>
    </source>
</evidence>
<gene>
    <name evidence="3" type="ORF">SAMN05421831_1094</name>
</gene>
<proteinExistence type="predicted"/>
<dbReference type="GO" id="GO:0046872">
    <property type="term" value="F:metal ion binding"/>
    <property type="evidence" value="ECO:0007669"/>
    <property type="project" value="UniProtKB-KW"/>
</dbReference>
<dbReference type="SUPFAM" id="SSF48452">
    <property type="entry name" value="TPR-like"/>
    <property type="match status" value="1"/>
</dbReference>
<dbReference type="AlphaFoldDB" id="A0A1H6T7H3"/>
<organism evidence="3 4">
    <name type="scientific">Allopseudospirillum japonicum</name>
    <dbReference type="NCBI Taxonomy" id="64971"/>
    <lineage>
        <taxon>Bacteria</taxon>
        <taxon>Pseudomonadati</taxon>
        <taxon>Pseudomonadota</taxon>
        <taxon>Gammaproteobacteria</taxon>
        <taxon>Oceanospirillales</taxon>
        <taxon>Oceanospirillaceae</taxon>
        <taxon>Allopseudospirillum</taxon>
    </lineage>
</organism>
<dbReference type="InterPro" id="IPR011990">
    <property type="entry name" value="TPR-like_helical_dom_sf"/>
</dbReference>
<sequence length="410" mass="48018">MSWLLLYLGPPLFLILGYLLGLWHAKNPRGLVDLLKCWPCNLLPWQRTLPAHLHRARFVQPTQLADTEEDVISHLMQALHLSSDTLDAHLAFANLFRQRGDSAKAIRLHQNLCGRSGLNAYDQQKIYLELARDYQAAGLLDRAEHLLLDLVKSPHADLRRQSRILLTKIYEQEREWHKAIQTLSPYMLRDHYRFRRACSHYYCELAAYATRQQDTQAAYAYLQQAQQQDEANIRIYWMRGELQLAQAQYTAALASLQSIQTYQAPFLPLTFAMQQAAYQALDAWPQWQDYLETCLRDYQWSSAALYLAQAYRQQKGAHAALQVLKHFFVRDPQLNLALHLLEWHQLEQQEFPHLPQKIDRQVSEAFYTLLLELQNKMPAFLCQNCGFSGHTLYWQCPKCQHWGTYQPQHQ</sequence>
<dbReference type="Pfam" id="PF18073">
    <property type="entry name" value="Zn_ribbon_LapB"/>
    <property type="match status" value="1"/>
</dbReference>